<accession>A0ABQ1YB31</accession>
<dbReference type="Proteomes" id="UP000642938">
    <property type="component" value="Unassembled WGS sequence"/>
</dbReference>
<feature type="compositionally biased region" description="Polar residues" evidence="1">
    <location>
        <begin position="1"/>
        <end position="13"/>
    </location>
</feature>
<protein>
    <submittedName>
        <fullName evidence="2">Uncharacterized protein</fullName>
    </submittedName>
</protein>
<evidence type="ECO:0000313" key="3">
    <source>
        <dbReference type="Proteomes" id="UP000642938"/>
    </source>
</evidence>
<feature type="region of interest" description="Disordered" evidence="1">
    <location>
        <begin position="1"/>
        <end position="49"/>
    </location>
</feature>
<gene>
    <name evidence="2" type="ORF">GCM10007422_42270</name>
</gene>
<dbReference type="EMBL" id="BMHZ01000004">
    <property type="protein sequence ID" value="GGH18195.1"/>
    <property type="molecule type" value="Genomic_DNA"/>
</dbReference>
<evidence type="ECO:0000256" key="1">
    <source>
        <dbReference type="SAM" id="MobiDB-lite"/>
    </source>
</evidence>
<evidence type="ECO:0000313" key="2">
    <source>
        <dbReference type="EMBL" id="GGH18195.1"/>
    </source>
</evidence>
<comment type="caution">
    <text evidence="2">The sequence shown here is derived from an EMBL/GenBank/DDBJ whole genome shotgun (WGS) entry which is preliminary data.</text>
</comment>
<name>A0ABQ1YB31_9SPHI</name>
<organism evidence="2 3">
    <name type="scientific">Pedobacter zeae</name>
    <dbReference type="NCBI Taxonomy" id="1737356"/>
    <lineage>
        <taxon>Bacteria</taxon>
        <taxon>Pseudomonadati</taxon>
        <taxon>Bacteroidota</taxon>
        <taxon>Sphingobacteriia</taxon>
        <taxon>Sphingobacteriales</taxon>
        <taxon>Sphingobacteriaceae</taxon>
        <taxon>Pedobacter</taxon>
    </lineage>
</organism>
<keyword evidence="3" id="KW-1185">Reference proteome</keyword>
<proteinExistence type="predicted"/>
<sequence length="84" mass="9291">MRVNVSAMQNNALSKGILAGNNPQQELPQDPVKPGNKVTPKQTGPDDPIIKQVPKAKRQVKPMTVKPNVKIKPIKIIKPRIKRP</sequence>
<reference evidence="3" key="1">
    <citation type="journal article" date="2019" name="Int. J. Syst. Evol. Microbiol.">
        <title>The Global Catalogue of Microorganisms (GCM) 10K type strain sequencing project: providing services to taxonomists for standard genome sequencing and annotation.</title>
        <authorList>
            <consortium name="The Broad Institute Genomics Platform"/>
            <consortium name="The Broad Institute Genome Sequencing Center for Infectious Disease"/>
            <person name="Wu L."/>
            <person name="Ma J."/>
        </authorList>
    </citation>
    <scope>NUCLEOTIDE SEQUENCE [LARGE SCALE GENOMIC DNA]</scope>
    <source>
        <strain evidence="3">CGMCC 1.15287</strain>
    </source>
</reference>